<accession>A0A9W4CGN0</accession>
<protein>
    <submittedName>
        <fullName evidence="1">PIN domain-containing protein</fullName>
    </submittedName>
</protein>
<dbReference type="InterPro" id="IPR029060">
    <property type="entry name" value="PIN-like_dom_sf"/>
</dbReference>
<evidence type="ECO:0000313" key="2">
    <source>
        <dbReference type="Proteomes" id="UP001153719"/>
    </source>
</evidence>
<keyword evidence="2" id="KW-1185">Reference proteome</keyword>
<gene>
    <name evidence="1" type="ORF">NO713_01229</name>
</gene>
<evidence type="ECO:0000313" key="1">
    <source>
        <dbReference type="EMBL" id="CAD5930105.1"/>
    </source>
</evidence>
<dbReference type="AlphaFoldDB" id="A0A9W4CGN0"/>
<dbReference type="KEGG" id="ppsu:NO713_01229"/>
<proteinExistence type="predicted"/>
<dbReference type="Proteomes" id="UP001153719">
    <property type="component" value="Chromosome"/>
</dbReference>
<sequence length="50" mass="5694">MKTVYADTGYWIALINPNDNLHSKAREITQTLYPLKIITSEMVFVECSCA</sequence>
<dbReference type="RefSeq" id="WP_254173320.1">
    <property type="nucleotide sequence ID" value="NZ_LR882967.1"/>
</dbReference>
<name>A0A9W4CGN0_9CYAN</name>
<reference evidence="1" key="1">
    <citation type="submission" date="2020-09" db="EMBL/GenBank/DDBJ databases">
        <authorList>
            <person name="Blom J."/>
        </authorList>
    </citation>
    <scope>NUCLEOTIDE SEQUENCE</scope>
    <source>
        <strain evidence="1">No.713</strain>
    </source>
</reference>
<organism evidence="1 2">
    <name type="scientific">Planktothrix pseudagardhii</name>
    <dbReference type="NCBI Taxonomy" id="132604"/>
    <lineage>
        <taxon>Bacteria</taxon>
        <taxon>Bacillati</taxon>
        <taxon>Cyanobacteriota</taxon>
        <taxon>Cyanophyceae</taxon>
        <taxon>Oscillatoriophycideae</taxon>
        <taxon>Oscillatoriales</taxon>
        <taxon>Microcoleaceae</taxon>
        <taxon>Planktothrix</taxon>
    </lineage>
</organism>
<dbReference type="EMBL" id="LR882967">
    <property type="protein sequence ID" value="CAD5930105.1"/>
    <property type="molecule type" value="Genomic_DNA"/>
</dbReference>
<dbReference type="Gene3D" id="3.40.50.1010">
    <property type="entry name" value="5'-nuclease"/>
    <property type="match status" value="1"/>
</dbReference>
<dbReference type="SUPFAM" id="SSF88723">
    <property type="entry name" value="PIN domain-like"/>
    <property type="match status" value="1"/>
</dbReference>